<sequence length="651" mass="71373">MLINDNKKKAGVAAVGTAAGSHDMELADPADAAGRRVSMHSADGSVLTSALLHGSSFGSSGGHTNNYSAPASRHRSSFDTNAKIGSFAHTNDYMKSPYLSSFPAFRQSSFASGGEGAGFDNTNSLFSQQQSRPQPHAQLHPQPPSSNGSSMAPPLSSPSMILSSDKHGADTSNISPLSPQKSSFSDVPPLSQDMFTSPLSKPHEFSNQQGLSFPSSAGNSMGIFPNIEELALDTFDLSDKNVGDAALLAPLQNQYDQPLHTRSSLGSVWEDTANNANSMGFQVQNAGSNAYNWASPPTADFQPLRRYSYDAASATTFIPNRSTLANYDFNMNMNLATNYAKGDFNSFINNNNKGNSNGTVESTFNITSNNNNNNNNFRPMSNSSGTNSNNGSNSYSRHSSVGANTISQFNNPNHSSNIISPTKEQVIRSINDVSNYLGLPSTEVLNMEKYLSHLNTSSLPQLTYLTDAANLSNYEIIACCFKNSRIDVFHISPINKQLLGEIKLGDLVIVEADRGRDLGKVVKLNVSILEARLLRYAQYLGRKAALSKEDENHKRPVLNFPKPVIRFAKNEELLTINSKINDEVRAVEVCQNKVAEYDLDMKIVDAEYQWDMKKLTFYYNSEVRIDFRDLVKELFRIYKIRIWMSKQGGIC</sequence>
<dbReference type="AlphaFoldDB" id="A0A1E3NEV2"/>
<feature type="compositionally biased region" description="Low complexity" evidence="1">
    <location>
        <begin position="369"/>
        <end position="400"/>
    </location>
</feature>
<dbReference type="PROSITE" id="PS51411">
    <property type="entry name" value="PSP1_C"/>
    <property type="match status" value="1"/>
</dbReference>
<feature type="region of interest" description="Disordered" evidence="1">
    <location>
        <begin position="367"/>
        <end position="415"/>
    </location>
</feature>
<dbReference type="RefSeq" id="XP_019015765.1">
    <property type="nucleotide sequence ID" value="XM_019161862.1"/>
</dbReference>
<dbReference type="OrthoDB" id="243127at2759"/>
<feature type="compositionally biased region" description="Polar residues" evidence="1">
    <location>
        <begin position="193"/>
        <end position="209"/>
    </location>
</feature>
<organism evidence="3 4">
    <name type="scientific">Pichia membranifaciens NRRL Y-2026</name>
    <dbReference type="NCBI Taxonomy" id="763406"/>
    <lineage>
        <taxon>Eukaryota</taxon>
        <taxon>Fungi</taxon>
        <taxon>Dikarya</taxon>
        <taxon>Ascomycota</taxon>
        <taxon>Saccharomycotina</taxon>
        <taxon>Pichiomycetes</taxon>
        <taxon>Pichiales</taxon>
        <taxon>Pichiaceae</taxon>
        <taxon>Pichia</taxon>
    </lineage>
</organism>
<proteinExistence type="predicted"/>
<dbReference type="NCBIfam" id="NF041131">
    <property type="entry name" value="RicT_YaaT_fam"/>
    <property type="match status" value="1"/>
</dbReference>
<evidence type="ECO:0000259" key="2">
    <source>
        <dbReference type="PROSITE" id="PS51411"/>
    </source>
</evidence>
<reference evidence="3 4" key="1">
    <citation type="journal article" date="2016" name="Proc. Natl. Acad. Sci. U.S.A.">
        <title>Comparative genomics of biotechnologically important yeasts.</title>
        <authorList>
            <person name="Riley R."/>
            <person name="Haridas S."/>
            <person name="Wolfe K.H."/>
            <person name="Lopes M.R."/>
            <person name="Hittinger C.T."/>
            <person name="Goeker M."/>
            <person name="Salamov A.A."/>
            <person name="Wisecaver J.H."/>
            <person name="Long T.M."/>
            <person name="Calvey C.H."/>
            <person name="Aerts A.L."/>
            <person name="Barry K.W."/>
            <person name="Choi C."/>
            <person name="Clum A."/>
            <person name="Coughlan A.Y."/>
            <person name="Deshpande S."/>
            <person name="Douglass A.P."/>
            <person name="Hanson S.J."/>
            <person name="Klenk H.-P."/>
            <person name="LaButti K.M."/>
            <person name="Lapidus A."/>
            <person name="Lindquist E.A."/>
            <person name="Lipzen A.M."/>
            <person name="Meier-Kolthoff J.P."/>
            <person name="Ohm R.A."/>
            <person name="Otillar R.P."/>
            <person name="Pangilinan J.L."/>
            <person name="Peng Y."/>
            <person name="Rokas A."/>
            <person name="Rosa C.A."/>
            <person name="Scheuner C."/>
            <person name="Sibirny A.A."/>
            <person name="Slot J.C."/>
            <person name="Stielow J.B."/>
            <person name="Sun H."/>
            <person name="Kurtzman C.P."/>
            <person name="Blackwell M."/>
            <person name="Grigoriev I.V."/>
            <person name="Jeffries T.W."/>
        </authorList>
    </citation>
    <scope>NUCLEOTIDE SEQUENCE [LARGE SCALE GENOMIC DNA]</scope>
    <source>
        <strain evidence="3 4">NRRL Y-2026</strain>
    </source>
</reference>
<dbReference type="Pfam" id="PF04468">
    <property type="entry name" value="PSP1"/>
    <property type="match status" value="1"/>
</dbReference>
<protein>
    <recommendedName>
        <fullName evidence="2">PSP1 C-terminal domain-containing protein</fullName>
    </recommendedName>
</protein>
<dbReference type="InterPro" id="IPR007557">
    <property type="entry name" value="PSP1_C"/>
</dbReference>
<feature type="region of interest" description="Disordered" evidence="1">
    <location>
        <begin position="112"/>
        <end position="209"/>
    </location>
</feature>
<gene>
    <name evidence="3" type="ORF">PICMEDRAFT_18059</name>
</gene>
<feature type="compositionally biased region" description="Polar residues" evidence="1">
    <location>
        <begin position="170"/>
        <end position="185"/>
    </location>
</feature>
<dbReference type="GO" id="GO:0005737">
    <property type="term" value="C:cytoplasm"/>
    <property type="evidence" value="ECO:0007669"/>
    <property type="project" value="TreeGrafter"/>
</dbReference>
<evidence type="ECO:0000256" key="1">
    <source>
        <dbReference type="SAM" id="MobiDB-lite"/>
    </source>
</evidence>
<dbReference type="Proteomes" id="UP000094455">
    <property type="component" value="Unassembled WGS sequence"/>
</dbReference>
<dbReference type="GeneID" id="30178549"/>
<feature type="domain" description="PSP1 C-terminal" evidence="2">
    <location>
        <begin position="562"/>
        <end position="647"/>
    </location>
</feature>
<dbReference type="InterPro" id="IPR047767">
    <property type="entry name" value="PSP1-like"/>
</dbReference>
<accession>A0A1E3NEV2</accession>
<feature type="compositionally biased region" description="Polar residues" evidence="1">
    <location>
        <begin position="120"/>
        <end position="132"/>
    </location>
</feature>
<dbReference type="EMBL" id="KV454006">
    <property type="protein sequence ID" value="ODQ44652.1"/>
    <property type="molecule type" value="Genomic_DNA"/>
</dbReference>
<evidence type="ECO:0000313" key="4">
    <source>
        <dbReference type="Proteomes" id="UP000094455"/>
    </source>
</evidence>
<dbReference type="PANTHER" id="PTHR43830">
    <property type="entry name" value="PROTEIN PSP1"/>
    <property type="match status" value="1"/>
</dbReference>
<evidence type="ECO:0000313" key="3">
    <source>
        <dbReference type="EMBL" id="ODQ44652.1"/>
    </source>
</evidence>
<name>A0A1E3NEV2_9ASCO</name>
<dbReference type="PANTHER" id="PTHR43830:SF3">
    <property type="entry name" value="PROTEIN PSP1"/>
    <property type="match status" value="1"/>
</dbReference>
<feature type="compositionally biased region" description="Low complexity" evidence="1">
    <location>
        <begin position="149"/>
        <end position="163"/>
    </location>
</feature>
<keyword evidence="4" id="KW-1185">Reference proteome</keyword>